<organism evidence="3 4">
    <name type="scientific">Acaulospora morrowiae</name>
    <dbReference type="NCBI Taxonomy" id="94023"/>
    <lineage>
        <taxon>Eukaryota</taxon>
        <taxon>Fungi</taxon>
        <taxon>Fungi incertae sedis</taxon>
        <taxon>Mucoromycota</taxon>
        <taxon>Glomeromycotina</taxon>
        <taxon>Glomeromycetes</taxon>
        <taxon>Diversisporales</taxon>
        <taxon>Acaulosporaceae</taxon>
        <taxon>Acaulospora</taxon>
    </lineage>
</organism>
<dbReference type="InterPro" id="IPR015915">
    <property type="entry name" value="Kelch-typ_b-propeller"/>
</dbReference>
<comment type="caution">
    <text evidence="3">The sequence shown here is derived from an EMBL/GenBank/DDBJ whole genome shotgun (WGS) entry which is preliminary data.</text>
</comment>
<feature type="chain" id="PRO_5040350567" evidence="2">
    <location>
        <begin position="20"/>
        <end position="382"/>
    </location>
</feature>
<dbReference type="SUPFAM" id="SSF117281">
    <property type="entry name" value="Kelch motif"/>
    <property type="match status" value="1"/>
</dbReference>
<accession>A0A9N9DT42</accession>
<dbReference type="OrthoDB" id="432528at2759"/>
<evidence type="ECO:0000256" key="2">
    <source>
        <dbReference type="SAM" id="SignalP"/>
    </source>
</evidence>
<dbReference type="EMBL" id="CAJVPV010010027">
    <property type="protein sequence ID" value="CAG8647208.1"/>
    <property type="molecule type" value="Genomic_DNA"/>
</dbReference>
<evidence type="ECO:0000313" key="3">
    <source>
        <dbReference type="EMBL" id="CAG8647208.1"/>
    </source>
</evidence>
<evidence type="ECO:0000256" key="1">
    <source>
        <dbReference type="SAM" id="Phobius"/>
    </source>
</evidence>
<feature type="transmembrane region" description="Helical" evidence="1">
    <location>
        <begin position="361"/>
        <end position="381"/>
    </location>
</feature>
<keyword evidence="1" id="KW-0812">Transmembrane</keyword>
<proteinExistence type="predicted"/>
<dbReference type="AlphaFoldDB" id="A0A9N9DT42"/>
<reference evidence="3" key="1">
    <citation type="submission" date="2021-06" db="EMBL/GenBank/DDBJ databases">
        <authorList>
            <person name="Kallberg Y."/>
            <person name="Tangrot J."/>
            <person name="Rosling A."/>
        </authorList>
    </citation>
    <scope>NUCLEOTIDE SEQUENCE</scope>
    <source>
        <strain evidence="3">CL551</strain>
    </source>
</reference>
<keyword evidence="4" id="KW-1185">Reference proteome</keyword>
<keyword evidence="2" id="KW-0732">Signal</keyword>
<gene>
    <name evidence="3" type="ORF">AMORRO_LOCUS9788</name>
</gene>
<feature type="signal peptide" evidence="2">
    <location>
        <begin position="1"/>
        <end position="19"/>
    </location>
</feature>
<protein>
    <submittedName>
        <fullName evidence="3">7264_t:CDS:1</fullName>
    </submittedName>
</protein>
<sequence>MQLFLEVLFILLLINCCVSFTPRARDLLSAIRVDNLIYFQGGYNYTHPNITATDFFYLNLSASFNIIDKQSIPWVDLSNISGSPAKHGHTACIGGVNKSSIFFIGDVQNVPPFVAQYDLTRQKWITPSISGDTITLHLNHTQCATSGDGIIYFLNGLSPNNLVKLNTINFTWTFIPITVESRNMYYCSTTMMPDGMIIFIGGRYADNNSFVSLEKFTTYNVTSASWGFVVPSGSGPSYCFPDGSVLTKDGQILLFGCGENFNIWIVDTSNNYTWTAPVISNDYIPKNLVGYSLTLIGDYVLMAFGFIYTDLTLGTGSQSDSIYILDVSRKNNFTWVTSLGSNTTAILPSTPDAHENSGKTFPLIVGLSVCGGVVIIIITIVA</sequence>
<name>A0A9N9DT42_9GLOM</name>
<feature type="non-terminal residue" evidence="3">
    <location>
        <position position="1"/>
    </location>
</feature>
<dbReference type="Gene3D" id="2.120.10.80">
    <property type="entry name" value="Kelch-type beta propeller"/>
    <property type="match status" value="2"/>
</dbReference>
<keyword evidence="1" id="KW-0472">Membrane</keyword>
<dbReference type="Proteomes" id="UP000789342">
    <property type="component" value="Unassembled WGS sequence"/>
</dbReference>
<keyword evidence="1" id="KW-1133">Transmembrane helix</keyword>
<evidence type="ECO:0000313" key="4">
    <source>
        <dbReference type="Proteomes" id="UP000789342"/>
    </source>
</evidence>